<comment type="catalytic activity">
    <reaction evidence="9">
        <text>tRNA(Glu) + L-glutamate + ATP = L-glutamyl-tRNA(Glu) + AMP + diphosphate</text>
        <dbReference type="Rhea" id="RHEA:23540"/>
        <dbReference type="Rhea" id="RHEA-COMP:9663"/>
        <dbReference type="Rhea" id="RHEA-COMP:9680"/>
        <dbReference type="ChEBI" id="CHEBI:29985"/>
        <dbReference type="ChEBI" id="CHEBI:30616"/>
        <dbReference type="ChEBI" id="CHEBI:33019"/>
        <dbReference type="ChEBI" id="CHEBI:78442"/>
        <dbReference type="ChEBI" id="CHEBI:78520"/>
        <dbReference type="ChEBI" id="CHEBI:456215"/>
        <dbReference type="EC" id="6.1.1.17"/>
    </reaction>
</comment>
<keyword evidence="4 9" id="KW-0547">Nucleotide-binding</keyword>
<keyword evidence="8 9" id="KW-0030">Aminoacyl-tRNA synthetase</keyword>
<dbReference type="InterPro" id="IPR033910">
    <property type="entry name" value="GluRS_core"/>
</dbReference>
<feature type="domain" description="Glutamyl/glutaminyl-tRNA synthetase class Ib catalytic" evidence="10">
    <location>
        <begin position="8"/>
        <end position="317"/>
    </location>
</feature>
<evidence type="ECO:0000256" key="2">
    <source>
        <dbReference type="ARBA" id="ARBA00022598"/>
    </source>
</evidence>
<comment type="subcellular location">
    <subcellularLocation>
        <location evidence="9">Cytoplasm</location>
    </subcellularLocation>
</comment>
<feature type="short sequence motif" description="'KMSKS' region" evidence="9">
    <location>
        <begin position="248"/>
        <end position="252"/>
    </location>
</feature>
<comment type="similarity">
    <text evidence="1 9">Belongs to the class-I aminoacyl-tRNA synthetase family. Glutamate--tRNA ligase type 1 subfamily.</text>
</comment>
<dbReference type="GO" id="GO:0005737">
    <property type="term" value="C:cytoplasm"/>
    <property type="evidence" value="ECO:0007669"/>
    <property type="project" value="UniProtKB-SubCell"/>
</dbReference>
<evidence type="ECO:0000256" key="3">
    <source>
        <dbReference type="ARBA" id="ARBA00022723"/>
    </source>
</evidence>
<dbReference type="PRINTS" id="PR00987">
    <property type="entry name" value="TRNASYNTHGLU"/>
</dbReference>
<dbReference type="GO" id="GO:0005524">
    <property type="term" value="F:ATP binding"/>
    <property type="evidence" value="ECO:0007669"/>
    <property type="project" value="UniProtKB-UniRule"/>
</dbReference>
<evidence type="ECO:0000256" key="7">
    <source>
        <dbReference type="ARBA" id="ARBA00022917"/>
    </source>
</evidence>
<dbReference type="Gene3D" id="3.40.50.620">
    <property type="entry name" value="HUPs"/>
    <property type="match status" value="1"/>
</dbReference>
<accession>A0A1Y6K5F3</accession>
<keyword evidence="5" id="KW-0862">Zinc</keyword>
<comment type="function">
    <text evidence="9">Catalyzes the attachment of glutamate to tRNA(Glu) in a two-step reaction: glutamate is first activated by ATP to form Glu-AMP and then transferred to the acceptor end of tRNA(Glu).</text>
</comment>
<organism evidence="12 13">
    <name type="scientific">Candidatus Brevifilum fermentans</name>
    <dbReference type="NCBI Taxonomy" id="1986204"/>
    <lineage>
        <taxon>Bacteria</taxon>
        <taxon>Bacillati</taxon>
        <taxon>Chloroflexota</taxon>
        <taxon>Anaerolineae</taxon>
        <taxon>Anaerolineales</taxon>
        <taxon>Anaerolineaceae</taxon>
        <taxon>Candidatus Brevifilum</taxon>
    </lineage>
</organism>
<dbReference type="HAMAP" id="MF_00022">
    <property type="entry name" value="Glu_tRNA_synth_type1"/>
    <property type="match status" value="1"/>
</dbReference>
<dbReference type="InterPro" id="IPR004527">
    <property type="entry name" value="Glu-tRNA-ligase_bac/mito"/>
</dbReference>
<dbReference type="Pfam" id="PF19269">
    <property type="entry name" value="Anticodon_2"/>
    <property type="match status" value="1"/>
</dbReference>
<evidence type="ECO:0000256" key="4">
    <source>
        <dbReference type="ARBA" id="ARBA00022741"/>
    </source>
</evidence>
<evidence type="ECO:0000313" key="12">
    <source>
        <dbReference type="EMBL" id="SMX54911.1"/>
    </source>
</evidence>
<keyword evidence="7 9" id="KW-0648">Protein biosynthesis</keyword>
<dbReference type="AlphaFoldDB" id="A0A1Y6K5F3"/>
<evidence type="ECO:0000256" key="5">
    <source>
        <dbReference type="ARBA" id="ARBA00022833"/>
    </source>
</evidence>
<keyword evidence="6 9" id="KW-0067">ATP-binding</keyword>
<evidence type="ECO:0000256" key="9">
    <source>
        <dbReference type="HAMAP-Rule" id="MF_00022"/>
    </source>
</evidence>
<comment type="subunit">
    <text evidence="9">Monomer.</text>
</comment>
<feature type="short sequence motif" description="'HIGH' region" evidence="9">
    <location>
        <begin position="14"/>
        <end position="24"/>
    </location>
</feature>
<evidence type="ECO:0000256" key="1">
    <source>
        <dbReference type="ARBA" id="ARBA00007894"/>
    </source>
</evidence>
<dbReference type="InterPro" id="IPR045462">
    <property type="entry name" value="aa-tRNA-synth_I_cd-bd"/>
</dbReference>
<dbReference type="FunFam" id="3.40.50.620:FF:000045">
    <property type="entry name" value="Glutamate--tRNA ligase, mitochondrial"/>
    <property type="match status" value="1"/>
</dbReference>
<comment type="caution">
    <text evidence="9">Lacks conserved residue(s) required for the propagation of feature annotation.</text>
</comment>
<evidence type="ECO:0000259" key="11">
    <source>
        <dbReference type="Pfam" id="PF19269"/>
    </source>
</evidence>
<gene>
    <name evidence="9 12" type="primary">gltX</name>
    <name evidence="12" type="ORF">CFX1CAM_1846</name>
</gene>
<dbReference type="PANTHER" id="PTHR43311:SF2">
    <property type="entry name" value="GLUTAMATE--TRNA LIGASE, MITOCHONDRIAL-RELATED"/>
    <property type="match status" value="1"/>
</dbReference>
<dbReference type="Gene3D" id="1.10.10.350">
    <property type="match status" value="1"/>
</dbReference>
<evidence type="ECO:0000313" key="13">
    <source>
        <dbReference type="Proteomes" id="UP000195514"/>
    </source>
</evidence>
<dbReference type="InterPro" id="IPR020058">
    <property type="entry name" value="Glu/Gln-tRNA-synth_Ib_cat-dom"/>
</dbReference>
<protein>
    <recommendedName>
        <fullName evidence="9">Glutamate--tRNA ligase</fullName>
        <ecNumber evidence="9">6.1.1.17</ecNumber>
    </recommendedName>
    <alternativeName>
        <fullName evidence="9">Glutamyl-tRNA synthetase</fullName>
        <shortName evidence="9">GluRS</shortName>
    </alternativeName>
</protein>
<dbReference type="OrthoDB" id="9807503at2"/>
<dbReference type="NCBIfam" id="TIGR00464">
    <property type="entry name" value="gltX_bact"/>
    <property type="match status" value="1"/>
</dbReference>
<name>A0A1Y6K5F3_9CHLR</name>
<dbReference type="SUPFAM" id="SSF52374">
    <property type="entry name" value="Nucleotidylyl transferase"/>
    <property type="match status" value="1"/>
</dbReference>
<dbReference type="InterPro" id="IPR008925">
    <property type="entry name" value="aa_tRNA-synth_I_cd-bd_sf"/>
</dbReference>
<dbReference type="GO" id="GO:0000049">
    <property type="term" value="F:tRNA binding"/>
    <property type="evidence" value="ECO:0007669"/>
    <property type="project" value="InterPro"/>
</dbReference>
<feature type="binding site" evidence="9">
    <location>
        <position position="251"/>
    </location>
    <ligand>
        <name>ATP</name>
        <dbReference type="ChEBI" id="CHEBI:30616"/>
    </ligand>
</feature>
<proteinExistence type="inferred from homology"/>
<dbReference type="Proteomes" id="UP000195514">
    <property type="component" value="Chromosome I"/>
</dbReference>
<dbReference type="EC" id="6.1.1.17" evidence="9"/>
<dbReference type="InterPro" id="IPR020751">
    <property type="entry name" value="aa-tRNA-synth_I_codon-bd_sub2"/>
</dbReference>
<dbReference type="GO" id="GO:0006424">
    <property type="term" value="P:glutamyl-tRNA aminoacylation"/>
    <property type="evidence" value="ECO:0007669"/>
    <property type="project" value="UniProtKB-UniRule"/>
</dbReference>
<feature type="domain" description="Aminoacyl-tRNA synthetase class I anticodon-binding" evidence="11">
    <location>
        <begin position="331"/>
        <end position="473"/>
    </location>
</feature>
<keyword evidence="13" id="KW-1185">Reference proteome</keyword>
<dbReference type="GO" id="GO:0008270">
    <property type="term" value="F:zinc ion binding"/>
    <property type="evidence" value="ECO:0007669"/>
    <property type="project" value="InterPro"/>
</dbReference>
<sequence length="481" mass="54216">MKGSTVIVRTRFAPSPTGYMHIGNLRTALFAYLTARRNNGVFILRIEDTDQERNIPEALAAIYASLALAGLDYDEGPGKDGGHGPYVQSERLDIYKAHAERLLASGGAFRCFCKKDDTGQEDAEPVRRDPCRFLTEHEIKTKINAGESFVIRQRIPESGSTTFVDEVYGEITIENSQLDDQVLLKSDGFPTYNFANVVDDHLMDITHVMRGQEYLSSTPKYNLLYESFGWPIPIYVHLPLIVKADGSKFSKRLGDPSFEDLVRMGYLPEAIVNYIALLGWNPGDEREFFTLADLERVFSIDQINKSSAAFSFDKLTWINGEHIRALSGDEFHTLAEKYYPDELSQFDTRKISRLMQVRTEKLTDIPQAVAFFYDLPECDVSLYQHEKSKCTPQISLDVLRSVLPVLEELEVWDNDSLLQALKAFIQARGYKVGTVMWPIRTALSCVLVTPGGATELADILGKEETLRRIKAGIEKLENAAK</sequence>
<dbReference type="InterPro" id="IPR001412">
    <property type="entry name" value="aa-tRNA-synth_I_CS"/>
</dbReference>
<reference evidence="13" key="1">
    <citation type="submission" date="2017-05" db="EMBL/GenBank/DDBJ databases">
        <authorList>
            <person name="Kirkegaard R."/>
            <person name="Mcilroy J S."/>
        </authorList>
    </citation>
    <scope>NUCLEOTIDE SEQUENCE [LARGE SCALE GENOMIC DNA]</scope>
</reference>
<evidence type="ECO:0000256" key="8">
    <source>
        <dbReference type="ARBA" id="ARBA00023146"/>
    </source>
</evidence>
<dbReference type="SUPFAM" id="SSF48163">
    <property type="entry name" value="An anticodon-binding domain of class I aminoacyl-tRNA synthetases"/>
    <property type="match status" value="1"/>
</dbReference>
<dbReference type="GO" id="GO:0004818">
    <property type="term" value="F:glutamate-tRNA ligase activity"/>
    <property type="evidence" value="ECO:0007669"/>
    <property type="project" value="UniProtKB-UniRule"/>
</dbReference>
<dbReference type="EMBL" id="LT859958">
    <property type="protein sequence ID" value="SMX54911.1"/>
    <property type="molecule type" value="Genomic_DNA"/>
</dbReference>
<evidence type="ECO:0000256" key="6">
    <source>
        <dbReference type="ARBA" id="ARBA00022840"/>
    </source>
</evidence>
<dbReference type="InterPro" id="IPR014729">
    <property type="entry name" value="Rossmann-like_a/b/a_fold"/>
</dbReference>
<dbReference type="PANTHER" id="PTHR43311">
    <property type="entry name" value="GLUTAMATE--TRNA LIGASE"/>
    <property type="match status" value="1"/>
</dbReference>
<dbReference type="Pfam" id="PF00749">
    <property type="entry name" value="tRNA-synt_1c"/>
    <property type="match status" value="1"/>
</dbReference>
<keyword evidence="2 9" id="KW-0436">Ligase</keyword>
<dbReference type="RefSeq" id="WP_087862715.1">
    <property type="nucleotide sequence ID" value="NZ_LT859958.1"/>
</dbReference>
<keyword evidence="9" id="KW-0963">Cytoplasm</keyword>
<dbReference type="KEGG" id="abat:CFX1CAM_1846"/>
<dbReference type="InterPro" id="IPR000924">
    <property type="entry name" value="Glu/Gln-tRNA-synth"/>
</dbReference>
<dbReference type="PROSITE" id="PS00178">
    <property type="entry name" value="AA_TRNA_LIGASE_I"/>
    <property type="match status" value="1"/>
</dbReference>
<dbReference type="InterPro" id="IPR049940">
    <property type="entry name" value="GluQ/Sye"/>
</dbReference>
<dbReference type="CDD" id="cd00808">
    <property type="entry name" value="GluRS_core"/>
    <property type="match status" value="1"/>
</dbReference>
<evidence type="ECO:0000259" key="10">
    <source>
        <dbReference type="Pfam" id="PF00749"/>
    </source>
</evidence>
<keyword evidence="3" id="KW-0479">Metal-binding</keyword>